<reference evidence="5" key="1">
    <citation type="journal article" date="2017" name="Genome Biol. Evol.">
        <title>The complete genome sequence of the phytopathogenic fungus Sclerotinia sclerotiorum reveals insights into the genome architecture of broad host range pathogens.</title>
        <authorList>
            <person name="Derbyshire M."/>
            <person name="Denton-Giles M."/>
            <person name="Hegedus D."/>
            <person name="Seifbarghy S."/>
            <person name="Rollins J."/>
            <person name="van Kan J."/>
            <person name="Seidl M.F."/>
            <person name="Faino L."/>
            <person name="Mbengue M."/>
            <person name="Navaud O."/>
            <person name="Raffaele S."/>
            <person name="Hammond-Kosack K."/>
            <person name="Heard S."/>
            <person name="Oliver R."/>
        </authorList>
    </citation>
    <scope>NUCLEOTIDE SEQUENCE [LARGE SCALE GENOMIC DNA]</scope>
    <source>
        <strain evidence="5">ATCC 18683 / 1980 / Ss-1</strain>
    </source>
</reference>
<accession>A0A1D9Q2V8</accession>
<protein>
    <recommendedName>
        <fullName evidence="6">Retrograde transport protein Dsl1 C-terminal domain-containing protein</fullName>
    </recommendedName>
</protein>
<dbReference type="VEuPathDB" id="FungiDB:sscle_04g039320"/>
<evidence type="ECO:0000313" key="5">
    <source>
        <dbReference type="Proteomes" id="UP000177798"/>
    </source>
</evidence>
<feature type="domain" description="Centromere/kinetochore protein zw10 middle" evidence="2">
    <location>
        <begin position="285"/>
        <end position="363"/>
    </location>
</feature>
<evidence type="ECO:0000259" key="2">
    <source>
        <dbReference type="Pfam" id="PF20665"/>
    </source>
</evidence>
<dbReference type="FunFam" id="1.10.357.150:FF:000004">
    <property type="entry name" value="Centromere/kinetochore protein zw10 homolog"/>
    <property type="match status" value="1"/>
</dbReference>
<dbReference type="InterPro" id="IPR046362">
    <property type="entry name" value="Zw10/DSL1_C_sf"/>
</dbReference>
<dbReference type="Proteomes" id="UP000177798">
    <property type="component" value="Chromosome 4"/>
</dbReference>
<dbReference type="AlphaFoldDB" id="A0A1D9Q2V8"/>
<evidence type="ECO:0000256" key="1">
    <source>
        <dbReference type="SAM" id="MobiDB-lite"/>
    </source>
</evidence>
<dbReference type="InterPro" id="IPR055148">
    <property type="entry name" value="ZW10_C_2"/>
</dbReference>
<feature type="region of interest" description="Disordered" evidence="1">
    <location>
        <begin position="434"/>
        <end position="464"/>
    </location>
</feature>
<dbReference type="PANTHER" id="PTHR12205:SF0">
    <property type="entry name" value="CENTROMERE_KINETOCHORE PROTEIN ZW10 HOMOLOG"/>
    <property type="match status" value="1"/>
</dbReference>
<dbReference type="InterPro" id="IPR048344">
    <property type="entry name" value="Zw10_middle"/>
</dbReference>
<name>A0A1D9Q2V8_SCLS1</name>
<dbReference type="OrthoDB" id="534815at2759"/>
<dbReference type="Gene3D" id="1.10.357.150">
    <property type="match status" value="1"/>
</dbReference>
<dbReference type="EMBL" id="CP017817">
    <property type="protein sequence ID" value="APA09162.1"/>
    <property type="molecule type" value="Genomic_DNA"/>
</dbReference>
<gene>
    <name evidence="4" type="ORF">sscle_04g039320</name>
</gene>
<feature type="region of interest" description="Disordered" evidence="1">
    <location>
        <begin position="494"/>
        <end position="515"/>
    </location>
</feature>
<dbReference type="PANTHER" id="PTHR12205">
    <property type="entry name" value="CENTROMERE/KINETOCHORE PROTEIN ZW10"/>
    <property type="match status" value="1"/>
</dbReference>
<evidence type="ECO:0008006" key="6">
    <source>
        <dbReference type="Google" id="ProtNLM"/>
    </source>
</evidence>
<feature type="compositionally biased region" description="Acidic residues" evidence="1">
    <location>
        <begin position="434"/>
        <end position="443"/>
    </location>
</feature>
<evidence type="ECO:0000259" key="3">
    <source>
        <dbReference type="Pfam" id="PF22766"/>
    </source>
</evidence>
<dbReference type="Pfam" id="PF20665">
    <property type="entry name" value="Zw10_middle"/>
    <property type="match status" value="1"/>
</dbReference>
<dbReference type="Pfam" id="PF22766">
    <property type="entry name" value="ZW10_C2"/>
    <property type="match status" value="1"/>
</dbReference>
<proteinExistence type="predicted"/>
<sequence>MASTTANGQFGKTLIDFTLKREFPDEEVSASTVENVALPEALESLGQAKLSLETEIRQISSESASNVDKWIQHAQALQDDIDKSRKLANEVVQQAEADESRFTNVQNHENHLELLAKEIEFNAQLVECIQWIKRANDSLDKAAEQADKCEIHEALMSLDIAGNLMAEIPAENTVRAVRLLETRFHGLKTSLKEQFNELRKSLICIQPKEASITIHENLSGISTSLEDVAIGLHRFKEFDAFGKDLWEKLSETIIQPRIGLESTPSLFKICIENNTLRVTEEQADSTIKSLFRDILDIIRFLDQNLPKSMVKSLSAAMMPDLSEIIIETWLESSVPTSLSDMADYQKALARTTAFADTLESLGWPEARKFHEWVEGAAKIWLTKKRETSLDSIRNALALGIGQPVEAKRVEMRMVTKDDGMHVTASGEAVKDDWNWGEEDEEEETHPVIRSRASLDEERRASSISVSLPQDENIQVDEEDAWGWGDENEVAVESPLDDHPTQIPQIPDSPIKTNDPAEKRNVTLSEKYWTSTMPLTVFNHIVNIYEDGSTLMQPDHDSIPVSPAAGGLFNIPTLILAMYRAVSPCYYAQDPKGNMFSYNDAMWLVDKLKAFSKEWHLRTDLTPRALNLVKIDSEIGPLESFGKRAYKNEMDTQRTILHDLLGGSQNFVYNDSENAIRAVVGHINQQSTSWKEILPDSTWASAVGTLVNTVATKIINDVFELTDLGVDEAERIALLIQQVSDLESLFKPNEIGTYAGNWLKMQFLSEVLQSNLKDIRYLWFESHLSLYFSKDEVRDLVELSFEDNPNSRSLIKDIKEKPMPDFGAM</sequence>
<evidence type="ECO:0000313" key="4">
    <source>
        <dbReference type="EMBL" id="APA09162.1"/>
    </source>
</evidence>
<organism evidence="4 5">
    <name type="scientific">Sclerotinia sclerotiorum (strain ATCC 18683 / 1980 / Ss-1)</name>
    <name type="common">White mold</name>
    <name type="synonym">Whetzelinia sclerotiorum</name>
    <dbReference type="NCBI Taxonomy" id="665079"/>
    <lineage>
        <taxon>Eukaryota</taxon>
        <taxon>Fungi</taxon>
        <taxon>Dikarya</taxon>
        <taxon>Ascomycota</taxon>
        <taxon>Pezizomycotina</taxon>
        <taxon>Leotiomycetes</taxon>
        <taxon>Helotiales</taxon>
        <taxon>Sclerotiniaceae</taxon>
        <taxon>Sclerotinia</taxon>
    </lineage>
</organism>
<feature type="domain" description="ZW10 C-terminal helical" evidence="3">
    <location>
        <begin position="674"/>
        <end position="810"/>
    </location>
</feature>